<feature type="domain" description="Calcineurin-like phosphoesterase" evidence="12">
    <location>
        <begin position="39"/>
        <end position="282"/>
    </location>
</feature>
<dbReference type="PRINTS" id="PR01607">
    <property type="entry name" value="APYRASEFAMLY"/>
</dbReference>
<dbReference type="SUPFAM" id="SSF56300">
    <property type="entry name" value="Metallo-dependent phosphatases"/>
    <property type="match status" value="1"/>
</dbReference>
<dbReference type="Pfam" id="PF00149">
    <property type="entry name" value="Metallophos"/>
    <property type="match status" value="1"/>
</dbReference>
<dbReference type="NCBIfam" id="NF006938">
    <property type="entry name" value="PRK09420.1"/>
    <property type="match status" value="1"/>
</dbReference>
<organism evidence="14 15">
    <name type="scientific">Devosia pacifica</name>
    <dbReference type="NCBI Taxonomy" id="1335967"/>
    <lineage>
        <taxon>Bacteria</taxon>
        <taxon>Pseudomonadati</taxon>
        <taxon>Pseudomonadota</taxon>
        <taxon>Alphaproteobacteria</taxon>
        <taxon>Hyphomicrobiales</taxon>
        <taxon>Devosiaceae</taxon>
        <taxon>Devosia</taxon>
    </lineage>
</organism>
<evidence type="ECO:0000256" key="4">
    <source>
        <dbReference type="ARBA" id="ARBA00004196"/>
    </source>
</evidence>
<comment type="similarity">
    <text evidence="5 11">Belongs to the 5'-nucleotidase family.</text>
</comment>
<evidence type="ECO:0000256" key="5">
    <source>
        <dbReference type="ARBA" id="ARBA00006654"/>
    </source>
</evidence>
<comment type="caution">
    <text evidence="14">The sequence shown here is derived from an EMBL/GenBank/DDBJ whole genome shotgun (WGS) entry which is preliminary data.</text>
</comment>
<evidence type="ECO:0000256" key="3">
    <source>
        <dbReference type="ARBA" id="ARBA00001968"/>
    </source>
</evidence>
<reference evidence="14" key="1">
    <citation type="journal article" date="2014" name="Int. J. Syst. Evol. Microbiol.">
        <title>Complete genome sequence of Corynebacterium casei LMG S-19264T (=DSM 44701T), isolated from a smear-ripened cheese.</title>
        <authorList>
            <consortium name="US DOE Joint Genome Institute (JGI-PGF)"/>
            <person name="Walter F."/>
            <person name="Albersmeier A."/>
            <person name="Kalinowski J."/>
            <person name="Ruckert C."/>
        </authorList>
    </citation>
    <scope>NUCLEOTIDE SEQUENCE</scope>
    <source>
        <strain evidence="14">KCTC 32437</strain>
    </source>
</reference>
<dbReference type="InterPro" id="IPR041827">
    <property type="entry name" value="CpdB_N"/>
</dbReference>
<dbReference type="InterPro" id="IPR004843">
    <property type="entry name" value="Calcineurin-like_PHP"/>
</dbReference>
<name>A0A918VQF3_9HYPH</name>
<dbReference type="PANTHER" id="PTHR11575">
    <property type="entry name" value="5'-NUCLEOTIDASE-RELATED"/>
    <property type="match status" value="1"/>
</dbReference>
<keyword evidence="8 11" id="KW-0547">Nucleotide-binding</keyword>
<keyword evidence="9 11" id="KW-0378">Hydrolase</keyword>
<dbReference type="GO" id="GO:0008663">
    <property type="term" value="F:2',3'-cyclic-nucleotide 2'-phosphodiesterase activity"/>
    <property type="evidence" value="ECO:0007669"/>
    <property type="project" value="UniProtKB-EC"/>
</dbReference>
<evidence type="ECO:0000313" key="15">
    <source>
        <dbReference type="Proteomes" id="UP000646579"/>
    </source>
</evidence>
<comment type="cofactor">
    <cofactor evidence="3">
        <name>a divalent metal cation</name>
        <dbReference type="ChEBI" id="CHEBI:60240"/>
    </cofactor>
</comment>
<dbReference type="PROSITE" id="PS51318">
    <property type="entry name" value="TAT"/>
    <property type="match status" value="1"/>
</dbReference>
<evidence type="ECO:0000313" key="14">
    <source>
        <dbReference type="EMBL" id="GHA16600.1"/>
    </source>
</evidence>
<evidence type="ECO:0000256" key="9">
    <source>
        <dbReference type="ARBA" id="ARBA00022801"/>
    </source>
</evidence>
<dbReference type="PANTHER" id="PTHR11575:SF6">
    <property type="entry name" value="2',3'-CYCLIC-NUCLEOTIDE 2'-PHOSPHODIESTERASE_3'-NUCLEOTIDASE"/>
    <property type="match status" value="1"/>
</dbReference>
<dbReference type="GO" id="GO:0046872">
    <property type="term" value="F:metal ion binding"/>
    <property type="evidence" value="ECO:0007669"/>
    <property type="project" value="UniProtKB-KW"/>
</dbReference>
<evidence type="ECO:0000256" key="2">
    <source>
        <dbReference type="ARBA" id="ARBA00001730"/>
    </source>
</evidence>
<dbReference type="Proteomes" id="UP000646579">
    <property type="component" value="Unassembled WGS sequence"/>
</dbReference>
<comment type="catalytic activity">
    <reaction evidence="1">
        <text>a ribonucleoside 3'-phosphate + H2O = a ribonucleoside + phosphate</text>
        <dbReference type="Rhea" id="RHEA:10144"/>
        <dbReference type="ChEBI" id="CHEBI:13197"/>
        <dbReference type="ChEBI" id="CHEBI:15377"/>
        <dbReference type="ChEBI" id="CHEBI:18254"/>
        <dbReference type="ChEBI" id="CHEBI:43474"/>
        <dbReference type="EC" id="3.1.3.6"/>
    </reaction>
</comment>
<gene>
    <name evidence="14" type="ORF">GCM10007989_09570</name>
</gene>
<feature type="domain" description="5'-Nucleotidase C-terminal" evidence="13">
    <location>
        <begin position="446"/>
        <end position="575"/>
    </location>
</feature>
<keyword evidence="15" id="KW-1185">Reference proteome</keyword>
<evidence type="ECO:0000256" key="8">
    <source>
        <dbReference type="ARBA" id="ARBA00022741"/>
    </source>
</evidence>
<dbReference type="GO" id="GO:0008254">
    <property type="term" value="F:3'-nucleotidase activity"/>
    <property type="evidence" value="ECO:0007669"/>
    <property type="project" value="UniProtKB-EC"/>
</dbReference>
<dbReference type="Pfam" id="PF02872">
    <property type="entry name" value="5_nucleotid_C"/>
    <property type="match status" value="1"/>
</dbReference>
<dbReference type="GO" id="GO:0000166">
    <property type="term" value="F:nucleotide binding"/>
    <property type="evidence" value="ECO:0007669"/>
    <property type="project" value="UniProtKB-KW"/>
</dbReference>
<dbReference type="GO" id="GO:0030288">
    <property type="term" value="C:outer membrane-bounded periplasmic space"/>
    <property type="evidence" value="ECO:0007669"/>
    <property type="project" value="TreeGrafter"/>
</dbReference>
<evidence type="ECO:0000256" key="6">
    <source>
        <dbReference type="ARBA" id="ARBA00022723"/>
    </source>
</evidence>
<dbReference type="GO" id="GO:0009166">
    <property type="term" value="P:nucleotide catabolic process"/>
    <property type="evidence" value="ECO:0007669"/>
    <property type="project" value="InterPro"/>
</dbReference>
<reference evidence="14" key="2">
    <citation type="submission" date="2020-09" db="EMBL/GenBank/DDBJ databases">
        <authorList>
            <person name="Sun Q."/>
            <person name="Kim S."/>
        </authorList>
    </citation>
    <scope>NUCLEOTIDE SEQUENCE</scope>
    <source>
        <strain evidence="14">KCTC 32437</strain>
    </source>
</reference>
<dbReference type="PROSITE" id="PS00786">
    <property type="entry name" value="5_NUCLEOTIDASE_2"/>
    <property type="match status" value="1"/>
</dbReference>
<comment type="subcellular location">
    <subcellularLocation>
        <location evidence="4">Cell envelope</location>
    </subcellularLocation>
</comment>
<dbReference type="InterPro" id="IPR006146">
    <property type="entry name" value="5'-Nucleotdase_CS"/>
</dbReference>
<dbReference type="RefSeq" id="WP_189423889.1">
    <property type="nucleotide sequence ID" value="NZ_BMZE01000001.1"/>
</dbReference>
<comment type="catalytic activity">
    <reaction evidence="2">
        <text>a nucleoside 2',3'-cyclic phosphate + H2O = a nucleoside 3'-phosphate + H(+)</text>
        <dbReference type="Rhea" id="RHEA:19621"/>
        <dbReference type="ChEBI" id="CHEBI:15377"/>
        <dbReference type="ChEBI" id="CHEBI:15378"/>
        <dbReference type="ChEBI" id="CHEBI:66949"/>
        <dbReference type="ChEBI" id="CHEBI:66954"/>
        <dbReference type="EC" id="3.1.4.16"/>
    </reaction>
</comment>
<dbReference type="CDD" id="cd07410">
    <property type="entry name" value="MPP_CpdB_N"/>
    <property type="match status" value="1"/>
</dbReference>
<evidence type="ECO:0000259" key="13">
    <source>
        <dbReference type="Pfam" id="PF02872"/>
    </source>
</evidence>
<keyword evidence="6" id="KW-0479">Metal-binding</keyword>
<dbReference type="InterPro" id="IPR008334">
    <property type="entry name" value="5'-Nucleotdase_C"/>
</dbReference>
<evidence type="ECO:0000256" key="11">
    <source>
        <dbReference type="RuleBase" id="RU362119"/>
    </source>
</evidence>
<sequence length="660" mass="71254">MNFLPKISRRTFLAGSASLGAAAVMHPYAVRAQANQAHLRIMETTDIHVALMPYDYYSDAPTDTSGLARTASIIESIRSEAGNAVLFDNGDTIQGNPMGDYVAYERGIDGSDLHPTIEAMNTLDYAAGTIGNHEFNYGLEFLDTAMAGANFPVVLANVVNGTELGADPLADDTLYPPYSIFEKDLVDGAGDTHTIRIGVIGFTPPQIMTWDAAHLAGKVAVRDIVETAEAWVPRMREEGADIVVALSHSGINGEGYEPGMENASLYLAAVEGIDVVLTGHQHLVFPGPDFADVENVDAEAGTLNGKPAVMAGFWGSHMGLVDLLLERDAEGAWTIASHTSEARPIYERVDGTVTPTVENEPEVVAAIEDEHRETLDYIRRPVGETEAPLHSYFALVADDPSVQIVNIAQMWYLEQIMQNEEWGDLPLLSAAAPFKAGGRGGPDYYTDVPVGPVAIKNVADLYLYPNTIHAVKITGADVKNWLERSAGIFNQVEPGATDAPLINQEFPSYNFDVIDGVTYKIDITQPSKYDSEGNEINPDANRIVDLSYDGAPIDPEQEFIVATNNYRAGGGGSFPGIGPDKIVFVGPDTNRDIIVRYIVENGSINPSADDNWSLAEIEGDTTVLFETGPSAQERIDSVTAIDVSYVEETDTGFGAYRITL</sequence>
<dbReference type="Gene3D" id="3.60.21.10">
    <property type="match status" value="1"/>
</dbReference>
<dbReference type="AlphaFoldDB" id="A0A918VQF3"/>
<proteinExistence type="inferred from homology"/>
<evidence type="ECO:0000256" key="7">
    <source>
        <dbReference type="ARBA" id="ARBA00022729"/>
    </source>
</evidence>
<dbReference type="InterPro" id="IPR006311">
    <property type="entry name" value="TAT_signal"/>
</dbReference>
<keyword evidence="10" id="KW-0511">Multifunctional enzyme</keyword>
<dbReference type="InterPro" id="IPR029052">
    <property type="entry name" value="Metallo-depent_PP-like"/>
</dbReference>
<dbReference type="InterPro" id="IPR006179">
    <property type="entry name" value="5_nucleotidase/apyrase"/>
</dbReference>
<evidence type="ECO:0000256" key="1">
    <source>
        <dbReference type="ARBA" id="ARBA00000527"/>
    </source>
</evidence>
<keyword evidence="7" id="KW-0732">Signal</keyword>
<dbReference type="InterPro" id="IPR036907">
    <property type="entry name" value="5'-Nucleotdase_C_sf"/>
</dbReference>
<evidence type="ECO:0000256" key="10">
    <source>
        <dbReference type="ARBA" id="ARBA00023268"/>
    </source>
</evidence>
<protein>
    <submittedName>
        <fullName evidence="14">2',3'-cyclic-nucleotide 2'-phosphodiesterase</fullName>
    </submittedName>
</protein>
<accession>A0A918VQF3</accession>
<dbReference type="Gene3D" id="3.90.780.10">
    <property type="entry name" value="5'-Nucleotidase, C-terminal domain"/>
    <property type="match status" value="1"/>
</dbReference>
<evidence type="ECO:0000259" key="12">
    <source>
        <dbReference type="Pfam" id="PF00149"/>
    </source>
</evidence>
<dbReference type="EMBL" id="BMZE01000001">
    <property type="protein sequence ID" value="GHA16600.1"/>
    <property type="molecule type" value="Genomic_DNA"/>
</dbReference>
<dbReference type="SUPFAM" id="SSF55816">
    <property type="entry name" value="5'-nucleotidase (syn. UDP-sugar hydrolase), C-terminal domain"/>
    <property type="match status" value="1"/>
</dbReference>